<comment type="miscellaneous">
    <text evidence="14">Both phosphorylation and phosphorolysis are carried out by the same active site and suggest a common mechanism for both reactions.</text>
</comment>
<dbReference type="eggNOG" id="COG1493">
    <property type="taxonomic scope" value="Bacteria"/>
</dbReference>
<dbReference type="InterPro" id="IPR011104">
    <property type="entry name" value="Hpr_kin/Pase_C"/>
</dbReference>
<feature type="domain" description="HPr(Ser) kinase/phosphorylase N-terminal" evidence="15">
    <location>
        <begin position="4"/>
        <end position="129"/>
    </location>
</feature>
<dbReference type="EC" id="2.7.11.-" evidence="14"/>
<proteinExistence type="inferred from homology"/>
<evidence type="ECO:0000313" key="18">
    <source>
        <dbReference type="Proteomes" id="UP000003244"/>
    </source>
</evidence>
<feature type="active site" description="Proton acceptor; for phosphorylation activity. Proton donor; for dephosphorylation activity" evidence="14">
    <location>
        <position position="179"/>
    </location>
</feature>
<organism evidence="17 18">
    <name type="scientific">Peptostreptococcus stomatis DSM 17678</name>
    <dbReference type="NCBI Taxonomy" id="596315"/>
    <lineage>
        <taxon>Bacteria</taxon>
        <taxon>Bacillati</taxon>
        <taxon>Bacillota</taxon>
        <taxon>Clostridia</taxon>
        <taxon>Peptostreptococcales</taxon>
        <taxon>Peptostreptococcaceae</taxon>
        <taxon>Peptostreptococcus</taxon>
    </lineage>
</organism>
<evidence type="ECO:0000256" key="6">
    <source>
        <dbReference type="ARBA" id="ARBA00022723"/>
    </source>
</evidence>
<dbReference type="Gene3D" id="3.40.50.300">
    <property type="entry name" value="P-loop containing nucleotide triphosphate hydrolases"/>
    <property type="match status" value="1"/>
</dbReference>
<comment type="catalytic activity">
    <reaction evidence="13 14">
        <text>[HPr protein]-O-phospho-L-serine + phosphate + H(+) = [HPr protein]-L-serine + diphosphate</text>
        <dbReference type="Rhea" id="RHEA:46604"/>
        <dbReference type="Rhea" id="RHEA-COMP:11602"/>
        <dbReference type="Rhea" id="RHEA-COMP:11603"/>
        <dbReference type="ChEBI" id="CHEBI:15378"/>
        <dbReference type="ChEBI" id="CHEBI:29999"/>
        <dbReference type="ChEBI" id="CHEBI:33019"/>
        <dbReference type="ChEBI" id="CHEBI:43474"/>
        <dbReference type="ChEBI" id="CHEBI:83421"/>
    </reaction>
</comment>
<keyword evidence="10 14" id="KW-0460">Magnesium</keyword>
<comment type="caution">
    <text evidence="17">The sequence shown here is derived from an EMBL/GenBank/DDBJ whole genome shotgun (WGS) entry which is preliminary data.</text>
</comment>
<dbReference type="GO" id="GO:0005524">
    <property type="term" value="F:ATP binding"/>
    <property type="evidence" value="ECO:0007669"/>
    <property type="project" value="UniProtKB-UniRule"/>
</dbReference>
<evidence type="ECO:0000256" key="1">
    <source>
        <dbReference type="ARBA" id="ARBA00001120"/>
    </source>
</evidence>
<gene>
    <name evidence="14 17" type="primary">hprK</name>
    <name evidence="17" type="ORF">HMPREF0634_0370</name>
</gene>
<evidence type="ECO:0000256" key="3">
    <source>
        <dbReference type="ARBA" id="ARBA00006883"/>
    </source>
</evidence>
<feature type="active site" evidence="14">
    <location>
        <position position="245"/>
    </location>
</feature>
<sequence length="310" mass="35431">MSKITVRKLIDDLKLKEIISPDNKAEETYITEKELNRPGIQLAGYFDYFTSERIQIIGKTEYKFFGNFTHKHRQKTLDEFFSHDMPLVIVTRGLELKEEFYDYAEKHNVIVCSTDLATTRFINRLSWYLEDKMAPQETIHGVLVDVNGVGVLIRGESGIGKSETALELIQNGNRLVADDAVEIKRVDDGLVVGQAPEILRNYLEIRGIGIIDVQSLYGARAMNMSKKIDLVVYLESWKPGKYYDRLGLDKDYEYMLGEKIEKLVVPVRPGRNTALILEVAAMNYRQRQLGNDAAVEFSNKLTVAIKNNEK</sequence>
<evidence type="ECO:0000256" key="8">
    <source>
        <dbReference type="ARBA" id="ARBA00022777"/>
    </source>
</evidence>
<protein>
    <recommendedName>
        <fullName evidence="14">HPr kinase/phosphorylase</fullName>
        <shortName evidence="14">HPrK/P</shortName>
        <ecNumber evidence="14">2.7.11.-</ecNumber>
        <ecNumber evidence="14">2.7.4.-</ecNumber>
    </recommendedName>
    <alternativeName>
        <fullName evidence="14">HPr(Ser) kinase/phosphorylase</fullName>
    </alternativeName>
</protein>
<evidence type="ECO:0000313" key="17">
    <source>
        <dbReference type="EMBL" id="EFM65313.1"/>
    </source>
</evidence>
<comment type="similarity">
    <text evidence="3 14">Belongs to the HPrK/P family.</text>
</comment>
<dbReference type="CDD" id="cd01918">
    <property type="entry name" value="HprK_C"/>
    <property type="match status" value="1"/>
</dbReference>
<dbReference type="Proteomes" id="UP000003244">
    <property type="component" value="Unassembled WGS sequence"/>
</dbReference>
<keyword evidence="12 14" id="KW-0119">Carbohydrate metabolism</keyword>
<dbReference type="GO" id="GO:0006109">
    <property type="term" value="P:regulation of carbohydrate metabolic process"/>
    <property type="evidence" value="ECO:0007669"/>
    <property type="project" value="UniProtKB-UniRule"/>
</dbReference>
<dbReference type="OrthoDB" id="9778803at2"/>
<evidence type="ECO:0000256" key="11">
    <source>
        <dbReference type="ARBA" id="ARBA00023268"/>
    </source>
</evidence>
<keyword evidence="6 14" id="KW-0479">Metal-binding</keyword>
<feature type="region of interest" description="Important for the catalytic mechanism of dephosphorylation" evidence="14">
    <location>
        <begin position="266"/>
        <end position="271"/>
    </location>
</feature>
<feature type="binding site" evidence="14">
    <location>
        <begin position="155"/>
        <end position="162"/>
    </location>
    <ligand>
        <name>ATP</name>
        <dbReference type="ChEBI" id="CHEBI:30616"/>
    </ligand>
</feature>
<keyword evidence="4 14" id="KW-0723">Serine/threonine-protein kinase</keyword>
<dbReference type="Pfam" id="PF07475">
    <property type="entry name" value="Hpr_kinase_C"/>
    <property type="match status" value="1"/>
</dbReference>
<dbReference type="RefSeq" id="WP_007788230.1">
    <property type="nucleotide sequence ID" value="NZ_ADGQ01000008.1"/>
</dbReference>
<comment type="catalytic activity">
    <reaction evidence="1 14">
        <text>[HPr protein]-L-serine + ATP = [HPr protein]-O-phospho-L-serine + ADP + H(+)</text>
        <dbReference type="Rhea" id="RHEA:46600"/>
        <dbReference type="Rhea" id="RHEA-COMP:11602"/>
        <dbReference type="Rhea" id="RHEA-COMP:11603"/>
        <dbReference type="ChEBI" id="CHEBI:15378"/>
        <dbReference type="ChEBI" id="CHEBI:29999"/>
        <dbReference type="ChEBI" id="CHEBI:30616"/>
        <dbReference type="ChEBI" id="CHEBI:83421"/>
        <dbReference type="ChEBI" id="CHEBI:456216"/>
    </reaction>
</comment>
<dbReference type="SUPFAM" id="SSF75138">
    <property type="entry name" value="HprK N-terminal domain-like"/>
    <property type="match status" value="1"/>
</dbReference>
<reference evidence="17 18" key="1">
    <citation type="submission" date="2010-08" db="EMBL/GenBank/DDBJ databases">
        <authorList>
            <person name="Harkins D.M."/>
            <person name="Madupu R."/>
            <person name="Durkin A.S."/>
            <person name="Torralba M."/>
            <person name="Methe B."/>
            <person name="Sutton G.G."/>
            <person name="Nelson K.E."/>
        </authorList>
    </citation>
    <scope>NUCLEOTIDE SEQUENCE [LARGE SCALE GENOMIC DNA]</scope>
    <source>
        <strain evidence="17 18">DSM 17678</strain>
    </source>
</reference>
<keyword evidence="7 14" id="KW-0547">Nucleotide-binding</keyword>
<dbReference type="EMBL" id="ADGQ01000008">
    <property type="protein sequence ID" value="EFM65313.1"/>
    <property type="molecule type" value="Genomic_DNA"/>
</dbReference>
<dbReference type="EC" id="2.7.4.-" evidence="14"/>
<evidence type="ECO:0000256" key="4">
    <source>
        <dbReference type="ARBA" id="ARBA00022527"/>
    </source>
</evidence>
<dbReference type="PANTHER" id="PTHR30305">
    <property type="entry name" value="PROTEIN YJDM-RELATED"/>
    <property type="match status" value="1"/>
</dbReference>
<name>E0E1C8_9FIRM</name>
<dbReference type="GO" id="GO:0004674">
    <property type="term" value="F:protein serine/threonine kinase activity"/>
    <property type="evidence" value="ECO:0007669"/>
    <property type="project" value="UniProtKB-KW"/>
</dbReference>
<dbReference type="GeneID" id="84799974"/>
<dbReference type="AlphaFoldDB" id="E0E1C8"/>
<evidence type="ECO:0000256" key="10">
    <source>
        <dbReference type="ARBA" id="ARBA00022842"/>
    </source>
</evidence>
<comment type="function">
    <text evidence="14">Catalyzes the ATP- as well as the pyrophosphate-dependent phosphorylation of a specific serine residue in HPr, a phosphocarrier protein of the phosphoenolpyruvate-dependent sugar phosphotransferase system (PTS). HprK/P also catalyzes the pyrophosphate-producing, inorganic phosphate-dependent dephosphorylation (phosphorolysis) of seryl-phosphorylated HPr (P-Ser-HPr). The two antagonistic activities of HprK/P are regulated by several intracellular metabolites, which change their concentration in response to the absence or presence of rapidly metabolisable carbon sources (glucose, fructose, etc.) in the growth medium. Therefore, by controlling the phosphorylation state of HPr, HPrK/P is a sensor enzyme that plays a major role in the regulation of carbon metabolism and sugar transport: it mediates carbon catabolite repression (CCR), and regulates PTS-catalyzed carbohydrate uptake and inducer exclusion.</text>
</comment>
<comment type="cofactor">
    <cofactor evidence="2 14">
        <name>Mg(2+)</name>
        <dbReference type="ChEBI" id="CHEBI:18420"/>
    </cofactor>
</comment>
<dbReference type="InterPro" id="IPR027417">
    <property type="entry name" value="P-loop_NTPase"/>
</dbReference>
<evidence type="ECO:0000256" key="7">
    <source>
        <dbReference type="ARBA" id="ARBA00022741"/>
    </source>
</evidence>
<feature type="domain" description="HPr kinase/phosphorylase C-terminal" evidence="16">
    <location>
        <begin position="132"/>
        <end position="300"/>
    </location>
</feature>
<evidence type="ECO:0000256" key="12">
    <source>
        <dbReference type="ARBA" id="ARBA00023277"/>
    </source>
</evidence>
<evidence type="ECO:0000256" key="5">
    <source>
        <dbReference type="ARBA" id="ARBA00022679"/>
    </source>
</evidence>
<evidence type="ECO:0000256" key="9">
    <source>
        <dbReference type="ARBA" id="ARBA00022840"/>
    </source>
</evidence>
<dbReference type="InterPro" id="IPR011126">
    <property type="entry name" value="Hpr_kin/Pase_Hpr_N"/>
</dbReference>
<feature type="binding site" evidence="14">
    <location>
        <position position="162"/>
    </location>
    <ligand>
        <name>Mg(2+)</name>
        <dbReference type="ChEBI" id="CHEBI:18420"/>
    </ligand>
</feature>
<dbReference type="Gene3D" id="3.40.1390.20">
    <property type="entry name" value="HprK N-terminal domain-like"/>
    <property type="match status" value="1"/>
</dbReference>
<dbReference type="HAMAP" id="MF_01249">
    <property type="entry name" value="HPr_kinase"/>
    <property type="match status" value="1"/>
</dbReference>
<comment type="subunit">
    <text evidence="14">Homohexamer.</text>
</comment>
<dbReference type="FunFam" id="3.40.50.300:FF:000174">
    <property type="entry name" value="HPr kinase/phosphorylase"/>
    <property type="match status" value="1"/>
</dbReference>
<feature type="active site" evidence="14">
    <location>
        <position position="161"/>
    </location>
</feature>
<dbReference type="PANTHER" id="PTHR30305:SF1">
    <property type="entry name" value="HPR KINASE_PHOSPHORYLASE"/>
    <property type="match status" value="1"/>
</dbReference>
<dbReference type="GO" id="GO:0000287">
    <property type="term" value="F:magnesium ion binding"/>
    <property type="evidence" value="ECO:0007669"/>
    <property type="project" value="UniProtKB-UniRule"/>
</dbReference>
<dbReference type="GO" id="GO:0000155">
    <property type="term" value="F:phosphorelay sensor kinase activity"/>
    <property type="evidence" value="ECO:0007669"/>
    <property type="project" value="InterPro"/>
</dbReference>
<dbReference type="Pfam" id="PF02603">
    <property type="entry name" value="Hpr_kinase_N"/>
    <property type="match status" value="1"/>
</dbReference>
<dbReference type="InterPro" id="IPR028979">
    <property type="entry name" value="Ser_kin/Pase_Hpr-like_N_sf"/>
</dbReference>
<feature type="active site" evidence="14">
    <location>
        <position position="140"/>
    </location>
</feature>
<dbReference type="SUPFAM" id="SSF53795">
    <property type="entry name" value="PEP carboxykinase-like"/>
    <property type="match status" value="1"/>
</dbReference>
<dbReference type="InterPro" id="IPR003755">
    <property type="entry name" value="HPr(Ser)_kin/Pase"/>
</dbReference>
<keyword evidence="5 14" id="KW-0808">Transferase</keyword>
<feature type="region of interest" description="Important for the catalytic mechanism of both phosphorylation and dephosphorylation" evidence="14">
    <location>
        <begin position="203"/>
        <end position="212"/>
    </location>
</feature>
<keyword evidence="18" id="KW-1185">Reference proteome</keyword>
<evidence type="ECO:0000259" key="15">
    <source>
        <dbReference type="Pfam" id="PF02603"/>
    </source>
</evidence>
<evidence type="ECO:0000256" key="13">
    <source>
        <dbReference type="ARBA" id="ARBA00047657"/>
    </source>
</evidence>
<keyword evidence="9 14" id="KW-0067">ATP-binding</keyword>
<dbReference type="NCBIfam" id="TIGR00679">
    <property type="entry name" value="hpr-ser"/>
    <property type="match status" value="1"/>
</dbReference>
<accession>E0E1C8</accession>
<keyword evidence="8 14" id="KW-0418">Kinase</keyword>
<dbReference type="STRING" id="596315.HMPREF0634_0370"/>
<feature type="binding site" evidence="14">
    <location>
        <position position="204"/>
    </location>
    <ligand>
        <name>Mg(2+)</name>
        <dbReference type="ChEBI" id="CHEBI:18420"/>
    </ligand>
</feature>
<evidence type="ECO:0000256" key="14">
    <source>
        <dbReference type="HAMAP-Rule" id="MF_01249"/>
    </source>
</evidence>
<evidence type="ECO:0000256" key="2">
    <source>
        <dbReference type="ARBA" id="ARBA00001946"/>
    </source>
</evidence>
<keyword evidence="11 14" id="KW-0511">Multifunctional enzyme</keyword>
<comment type="domain">
    <text evidence="14">The Walker A ATP-binding motif also binds Pi and PPi.</text>
</comment>
<dbReference type="GO" id="GO:0004712">
    <property type="term" value="F:protein serine/threonine/tyrosine kinase activity"/>
    <property type="evidence" value="ECO:0007669"/>
    <property type="project" value="UniProtKB-UniRule"/>
</dbReference>
<evidence type="ECO:0000259" key="16">
    <source>
        <dbReference type="Pfam" id="PF07475"/>
    </source>
</evidence>